<dbReference type="AlphaFoldDB" id="A0A4Y2RME2"/>
<comment type="caution">
    <text evidence="1">The sequence shown here is derived from an EMBL/GenBank/DDBJ whole genome shotgun (WGS) entry which is preliminary data.</text>
</comment>
<protein>
    <recommendedName>
        <fullName evidence="3">Integrase zinc-binding domain-containing protein</fullName>
    </recommendedName>
</protein>
<accession>A0A4Y2RME2</accession>
<dbReference type="OrthoDB" id="6625515at2759"/>
<organism evidence="1 2">
    <name type="scientific">Araneus ventricosus</name>
    <name type="common">Orbweaver spider</name>
    <name type="synonym">Epeira ventricosa</name>
    <dbReference type="NCBI Taxonomy" id="182803"/>
    <lineage>
        <taxon>Eukaryota</taxon>
        <taxon>Metazoa</taxon>
        <taxon>Ecdysozoa</taxon>
        <taxon>Arthropoda</taxon>
        <taxon>Chelicerata</taxon>
        <taxon>Arachnida</taxon>
        <taxon>Araneae</taxon>
        <taxon>Araneomorphae</taxon>
        <taxon>Entelegynae</taxon>
        <taxon>Araneoidea</taxon>
        <taxon>Araneidae</taxon>
        <taxon>Araneus</taxon>
    </lineage>
</organism>
<gene>
    <name evidence="1" type="ORF">AVEN_19545_1</name>
</gene>
<evidence type="ECO:0008006" key="3">
    <source>
        <dbReference type="Google" id="ProtNLM"/>
    </source>
</evidence>
<sequence>MKSLDRCYVWWPKIVEDIENHVGLCEPRQQTRHAVPRALVHPWKVTTKSWSKQIGPLSHRPDEKLHWLVLNLHQKLKRIQLVLLPLQCNRPAQTFQLSRVIFQLKSRLLRRPLMNPIKTDLDEP</sequence>
<dbReference type="Proteomes" id="UP000499080">
    <property type="component" value="Unassembled WGS sequence"/>
</dbReference>
<dbReference type="EMBL" id="BGPR01017691">
    <property type="protein sequence ID" value="GBN77002.1"/>
    <property type="molecule type" value="Genomic_DNA"/>
</dbReference>
<evidence type="ECO:0000313" key="2">
    <source>
        <dbReference type="Proteomes" id="UP000499080"/>
    </source>
</evidence>
<evidence type="ECO:0000313" key="1">
    <source>
        <dbReference type="EMBL" id="GBN77002.1"/>
    </source>
</evidence>
<proteinExistence type="predicted"/>
<reference evidence="1 2" key="1">
    <citation type="journal article" date="2019" name="Sci. Rep.">
        <title>Orb-weaving spider Araneus ventricosus genome elucidates the spidroin gene catalogue.</title>
        <authorList>
            <person name="Kono N."/>
            <person name="Nakamura H."/>
            <person name="Ohtoshi R."/>
            <person name="Moran D.A.P."/>
            <person name="Shinohara A."/>
            <person name="Yoshida Y."/>
            <person name="Fujiwara M."/>
            <person name="Mori M."/>
            <person name="Tomita M."/>
            <person name="Arakawa K."/>
        </authorList>
    </citation>
    <scope>NUCLEOTIDE SEQUENCE [LARGE SCALE GENOMIC DNA]</scope>
</reference>
<keyword evidence="2" id="KW-1185">Reference proteome</keyword>
<name>A0A4Y2RME2_ARAVE</name>